<comment type="caution">
    <text evidence="1">The sequence shown here is derived from an EMBL/GenBank/DDBJ whole genome shotgun (WGS) entry which is preliminary data.</text>
</comment>
<protein>
    <submittedName>
        <fullName evidence="1">Uncharacterized protein</fullName>
    </submittedName>
</protein>
<accession>A0A8J8SZZ9</accession>
<evidence type="ECO:0000313" key="2">
    <source>
        <dbReference type="Proteomes" id="UP000785679"/>
    </source>
</evidence>
<gene>
    <name evidence="1" type="ORF">FGO68_gene5223</name>
</gene>
<keyword evidence="2" id="KW-1185">Reference proteome</keyword>
<dbReference type="Proteomes" id="UP000785679">
    <property type="component" value="Unassembled WGS sequence"/>
</dbReference>
<evidence type="ECO:0000313" key="1">
    <source>
        <dbReference type="EMBL" id="TNV76865.1"/>
    </source>
</evidence>
<dbReference type="EMBL" id="RRYP01012826">
    <property type="protein sequence ID" value="TNV76865.1"/>
    <property type="molecule type" value="Genomic_DNA"/>
</dbReference>
<reference evidence="1" key="1">
    <citation type="submission" date="2019-06" db="EMBL/GenBank/DDBJ databases">
        <authorList>
            <person name="Zheng W."/>
        </authorList>
    </citation>
    <scope>NUCLEOTIDE SEQUENCE</scope>
    <source>
        <strain evidence="1">QDHG01</strain>
    </source>
</reference>
<sequence>MCKLQSATALTSAVLRGQSAPSCFMVINTAKKSTQAATGLAEEPSLWLTIQQFKPQISLQQSRIFFQARYYSDKYI</sequence>
<organism evidence="1 2">
    <name type="scientific">Halteria grandinella</name>
    <dbReference type="NCBI Taxonomy" id="5974"/>
    <lineage>
        <taxon>Eukaryota</taxon>
        <taxon>Sar</taxon>
        <taxon>Alveolata</taxon>
        <taxon>Ciliophora</taxon>
        <taxon>Intramacronucleata</taxon>
        <taxon>Spirotrichea</taxon>
        <taxon>Stichotrichia</taxon>
        <taxon>Sporadotrichida</taxon>
        <taxon>Halteriidae</taxon>
        <taxon>Halteria</taxon>
    </lineage>
</organism>
<proteinExistence type="predicted"/>
<name>A0A8J8SZZ9_HALGN</name>
<dbReference type="AlphaFoldDB" id="A0A8J8SZZ9"/>